<dbReference type="GO" id="GO:0005634">
    <property type="term" value="C:nucleus"/>
    <property type="evidence" value="ECO:0007669"/>
    <property type="project" value="UniProtKB-SubCell"/>
</dbReference>
<feature type="region of interest" description="Disordered" evidence="5">
    <location>
        <begin position="267"/>
        <end position="324"/>
    </location>
</feature>
<dbReference type="PROSITE" id="PS51062">
    <property type="entry name" value="RUNT"/>
    <property type="match status" value="1"/>
</dbReference>
<organism evidence="7 8">
    <name type="scientific">Tigriopus californicus</name>
    <name type="common">Marine copepod</name>
    <dbReference type="NCBI Taxonomy" id="6832"/>
    <lineage>
        <taxon>Eukaryota</taxon>
        <taxon>Metazoa</taxon>
        <taxon>Ecdysozoa</taxon>
        <taxon>Arthropoda</taxon>
        <taxon>Crustacea</taxon>
        <taxon>Multicrustacea</taxon>
        <taxon>Hexanauplia</taxon>
        <taxon>Copepoda</taxon>
        <taxon>Harpacticoida</taxon>
        <taxon>Harpacticidae</taxon>
        <taxon>Tigriopus</taxon>
    </lineage>
</organism>
<comment type="subcellular location">
    <subcellularLocation>
        <location evidence="1">Nucleus</location>
    </subcellularLocation>
</comment>
<dbReference type="AlphaFoldDB" id="A0A553PHJ8"/>
<dbReference type="SUPFAM" id="SSF49417">
    <property type="entry name" value="p53-like transcription factors"/>
    <property type="match status" value="1"/>
</dbReference>
<feature type="domain" description="Runt" evidence="6">
    <location>
        <begin position="1"/>
        <end position="98"/>
    </location>
</feature>
<dbReference type="Proteomes" id="UP000318571">
    <property type="component" value="Chromosome 5"/>
</dbReference>
<dbReference type="GO" id="GO:0000978">
    <property type="term" value="F:RNA polymerase II cis-regulatory region sequence-specific DNA binding"/>
    <property type="evidence" value="ECO:0007669"/>
    <property type="project" value="TreeGrafter"/>
</dbReference>
<dbReference type="InterPro" id="IPR000040">
    <property type="entry name" value="AML1_Runt"/>
</dbReference>
<dbReference type="InterPro" id="IPR008967">
    <property type="entry name" value="p53-like_TF_DNA-bd_sf"/>
</dbReference>
<feature type="region of interest" description="Disordered" evidence="5">
    <location>
        <begin position="476"/>
        <end position="505"/>
    </location>
</feature>
<feature type="compositionally biased region" description="Polar residues" evidence="5">
    <location>
        <begin position="307"/>
        <end position="322"/>
    </location>
</feature>
<feature type="compositionally biased region" description="Gly residues" evidence="5">
    <location>
        <begin position="173"/>
        <end position="182"/>
    </location>
</feature>
<dbReference type="GO" id="GO:0005524">
    <property type="term" value="F:ATP binding"/>
    <property type="evidence" value="ECO:0007669"/>
    <property type="project" value="InterPro"/>
</dbReference>
<dbReference type="GO" id="GO:0000981">
    <property type="term" value="F:DNA-binding transcription factor activity, RNA polymerase II-specific"/>
    <property type="evidence" value="ECO:0007669"/>
    <property type="project" value="TreeGrafter"/>
</dbReference>
<dbReference type="Gene3D" id="2.60.40.720">
    <property type="match status" value="1"/>
</dbReference>
<feature type="non-terminal residue" evidence="7">
    <location>
        <position position="1"/>
    </location>
</feature>
<dbReference type="PRINTS" id="PR00967">
    <property type="entry name" value="ONCOGENEAML1"/>
</dbReference>
<evidence type="ECO:0000256" key="5">
    <source>
        <dbReference type="SAM" id="MobiDB-lite"/>
    </source>
</evidence>
<keyword evidence="4" id="KW-0539">Nucleus</keyword>
<evidence type="ECO:0000256" key="1">
    <source>
        <dbReference type="ARBA" id="ARBA00004123"/>
    </source>
</evidence>
<name>A0A553PHJ8_TIGCA</name>
<evidence type="ECO:0000313" key="7">
    <source>
        <dbReference type="EMBL" id="TRY77163.1"/>
    </source>
</evidence>
<dbReference type="STRING" id="6832.A0A553PHJ8"/>
<protein>
    <recommendedName>
        <fullName evidence="6">Runt domain-containing protein</fullName>
    </recommendedName>
</protein>
<sequence length="505" mass="53037">SNKTLPVAFKVIALGDISDGTIVTLRAGNDENYCAELRNCTAVMKNQVAKFNDLRFVGRSGRGKSFNLTITISSSPPQVAVYTKCMKVTVDGPREPRSKTRQQQHFRPFFDTRFTGHLLELRRKSDPFNMANPQDDFSCAMSTMAAVAVASSPKSNSTTGFWSCATSGLGSNSGHGLTGSGETGQQHPQQHKFHHHSLSSNAFEYHQDNSQLALSSSGADSHWGYNNPYASAYLGQSSFNSSTAVAAAAVLPYGSAGATDSVSGTDVGGVNNSGGQDLGISDPNTALPTVLTEESSNSPSRNDRGEYSTNTASGANGTSSSRDLVKAEVDPLAVAVGERSPVDVVVSLSDNGTGGSSGDPSAYPMHHRYADHVSGEYSSPLGGNVYGPSGGATSSHHYGQSAYYGASPGAGYLNNAMAPLLYPHLYSATTVNPSLHLHGNSLGGTEQSGLVDDYGLSVGRDVVNGEGGVNHQVYSSLEGDDSQTGPIRGTYSSRNEHGSHVWRPY</sequence>
<dbReference type="FunFam" id="2.60.40.720:FF:000004">
    <property type="entry name" value="runt-related transcription factor 3"/>
    <property type="match status" value="1"/>
</dbReference>
<keyword evidence="2" id="KW-0805">Transcription regulation</keyword>
<dbReference type="EMBL" id="VCGU01000004">
    <property type="protein sequence ID" value="TRY77163.1"/>
    <property type="molecule type" value="Genomic_DNA"/>
</dbReference>
<feature type="non-terminal residue" evidence="7">
    <location>
        <position position="505"/>
    </location>
</feature>
<evidence type="ECO:0000256" key="2">
    <source>
        <dbReference type="ARBA" id="ARBA00023015"/>
    </source>
</evidence>
<keyword evidence="8" id="KW-1185">Reference proteome</keyword>
<dbReference type="PANTHER" id="PTHR11950:SF31">
    <property type="entry name" value="SEGMENTATION PROTEIN RUNT"/>
    <property type="match status" value="1"/>
</dbReference>
<feature type="compositionally biased region" description="Polar residues" evidence="5">
    <location>
        <begin position="282"/>
        <end position="300"/>
    </location>
</feature>
<comment type="caution">
    <text evidence="7">The sequence shown here is derived from an EMBL/GenBank/DDBJ whole genome shotgun (WGS) entry which is preliminary data.</text>
</comment>
<keyword evidence="3" id="KW-0804">Transcription</keyword>
<evidence type="ECO:0000256" key="4">
    <source>
        <dbReference type="ARBA" id="ARBA00023242"/>
    </source>
</evidence>
<dbReference type="InterPro" id="IPR013524">
    <property type="entry name" value="Runt_dom"/>
</dbReference>
<reference evidence="7 8" key="1">
    <citation type="journal article" date="2018" name="Nat. Ecol. Evol.">
        <title>Genomic signatures of mitonuclear coevolution across populations of Tigriopus californicus.</title>
        <authorList>
            <person name="Barreto F.S."/>
            <person name="Watson E.T."/>
            <person name="Lima T.G."/>
            <person name="Willett C.S."/>
            <person name="Edmands S."/>
            <person name="Li W."/>
            <person name="Burton R.S."/>
        </authorList>
    </citation>
    <scope>NUCLEOTIDE SEQUENCE [LARGE SCALE GENOMIC DNA]</scope>
    <source>
        <strain evidence="7 8">San Diego</strain>
    </source>
</reference>
<evidence type="ECO:0000313" key="8">
    <source>
        <dbReference type="Proteomes" id="UP000318571"/>
    </source>
</evidence>
<gene>
    <name evidence="7" type="ORF">TCAL_13744</name>
</gene>
<feature type="region of interest" description="Disordered" evidence="5">
    <location>
        <begin position="173"/>
        <end position="194"/>
    </location>
</feature>
<dbReference type="PANTHER" id="PTHR11950">
    <property type="entry name" value="RUNT RELATED"/>
    <property type="match status" value="1"/>
</dbReference>
<proteinExistence type="predicted"/>
<evidence type="ECO:0000256" key="3">
    <source>
        <dbReference type="ARBA" id="ARBA00023163"/>
    </source>
</evidence>
<feature type="compositionally biased region" description="Polar residues" evidence="5">
    <location>
        <begin position="482"/>
        <end position="493"/>
    </location>
</feature>
<evidence type="ECO:0000259" key="6">
    <source>
        <dbReference type="PROSITE" id="PS51062"/>
    </source>
</evidence>
<dbReference type="Pfam" id="PF00853">
    <property type="entry name" value="Runt"/>
    <property type="match status" value="1"/>
</dbReference>
<accession>A0A553PHJ8</accession>
<dbReference type="InterPro" id="IPR012346">
    <property type="entry name" value="p53/RUNT-type_TF_DNA-bd_sf"/>
</dbReference>